<proteinExistence type="predicted"/>
<organism evidence="2 3">
    <name type="scientific">Carpinus fangiana</name>
    <dbReference type="NCBI Taxonomy" id="176857"/>
    <lineage>
        <taxon>Eukaryota</taxon>
        <taxon>Viridiplantae</taxon>
        <taxon>Streptophyta</taxon>
        <taxon>Embryophyta</taxon>
        <taxon>Tracheophyta</taxon>
        <taxon>Spermatophyta</taxon>
        <taxon>Magnoliopsida</taxon>
        <taxon>eudicotyledons</taxon>
        <taxon>Gunneridae</taxon>
        <taxon>Pentapetalae</taxon>
        <taxon>rosids</taxon>
        <taxon>fabids</taxon>
        <taxon>Fagales</taxon>
        <taxon>Betulaceae</taxon>
        <taxon>Carpinus</taxon>
    </lineage>
</organism>
<dbReference type="PRINTS" id="PR00069">
    <property type="entry name" value="ALDKETRDTASE"/>
</dbReference>
<evidence type="ECO:0000313" key="3">
    <source>
        <dbReference type="Proteomes" id="UP000327013"/>
    </source>
</evidence>
<sequence length="234" mass="26796">MVGVAGCLAKEEHERKTPAKVTKQEEEDEIPLFYSDLMPLLLEYIDLYLIHWPFTVKPGKGGRPFAEEDLMPMDFKSVWAAMEECQRLGLAKFIGVSNFSCKKLQNLISSSTIPPAVNQVEMSPIWQQKKLRDFCKANGIVVTAFSPLGAKGGAPAMLWRMKFSWRLQKQGGRLLLSYNKERLKENLQIFDWELSEDDCKKISETKQHGMMLKEEFISARGPYNSIEELWDGEL</sequence>
<dbReference type="Proteomes" id="UP000327013">
    <property type="component" value="Chromosome 8"/>
</dbReference>
<name>A0A5N6RT50_9ROSI</name>
<dbReference type="AlphaFoldDB" id="A0A5N6RT50"/>
<dbReference type="GO" id="GO:0016491">
    <property type="term" value="F:oxidoreductase activity"/>
    <property type="evidence" value="ECO:0007669"/>
    <property type="project" value="InterPro"/>
</dbReference>
<dbReference type="InterPro" id="IPR020471">
    <property type="entry name" value="AKR"/>
</dbReference>
<dbReference type="EMBL" id="CM017328">
    <property type="protein sequence ID" value="KAE8124373.1"/>
    <property type="molecule type" value="Genomic_DNA"/>
</dbReference>
<dbReference type="Pfam" id="PF00248">
    <property type="entry name" value="Aldo_ket_red"/>
    <property type="match status" value="1"/>
</dbReference>
<feature type="domain" description="NADP-dependent oxidoreductase" evidence="1">
    <location>
        <begin position="42"/>
        <end position="150"/>
    </location>
</feature>
<dbReference type="InterPro" id="IPR036812">
    <property type="entry name" value="NAD(P)_OxRdtase_dom_sf"/>
</dbReference>
<keyword evidence="3" id="KW-1185">Reference proteome</keyword>
<dbReference type="OrthoDB" id="685712at2759"/>
<reference evidence="2 3" key="1">
    <citation type="submission" date="2019-06" db="EMBL/GenBank/DDBJ databases">
        <title>A chromosomal-level reference genome of Carpinus fangiana (Coryloideae, Betulaceae).</title>
        <authorList>
            <person name="Yang X."/>
            <person name="Wang Z."/>
            <person name="Zhang L."/>
            <person name="Hao G."/>
            <person name="Liu J."/>
            <person name="Yang Y."/>
        </authorList>
    </citation>
    <scope>NUCLEOTIDE SEQUENCE [LARGE SCALE GENOMIC DNA]</scope>
    <source>
        <strain evidence="2">Cfa_2016G</strain>
        <tissue evidence="2">Leaf</tissue>
    </source>
</reference>
<evidence type="ECO:0000313" key="2">
    <source>
        <dbReference type="EMBL" id="KAE8124373.1"/>
    </source>
</evidence>
<gene>
    <name evidence="2" type="ORF">FH972_019267</name>
</gene>
<dbReference type="PANTHER" id="PTHR11732">
    <property type="entry name" value="ALDO/KETO REDUCTASE"/>
    <property type="match status" value="1"/>
</dbReference>
<dbReference type="Gene3D" id="3.20.20.100">
    <property type="entry name" value="NADP-dependent oxidoreductase domain"/>
    <property type="match status" value="1"/>
</dbReference>
<dbReference type="PROSITE" id="PS00062">
    <property type="entry name" value="ALDOKETO_REDUCTASE_2"/>
    <property type="match status" value="1"/>
</dbReference>
<protein>
    <recommendedName>
        <fullName evidence="1">NADP-dependent oxidoreductase domain-containing protein</fullName>
    </recommendedName>
</protein>
<dbReference type="InterPro" id="IPR023210">
    <property type="entry name" value="NADP_OxRdtase_dom"/>
</dbReference>
<accession>A0A5N6RT50</accession>
<evidence type="ECO:0000259" key="1">
    <source>
        <dbReference type="Pfam" id="PF00248"/>
    </source>
</evidence>
<dbReference type="InterPro" id="IPR018170">
    <property type="entry name" value="Aldo/ket_reductase_CS"/>
</dbReference>
<dbReference type="SUPFAM" id="SSF51430">
    <property type="entry name" value="NAD(P)-linked oxidoreductase"/>
    <property type="match status" value="1"/>
</dbReference>